<dbReference type="Proteomes" id="UP000198850">
    <property type="component" value="Unassembled WGS sequence"/>
</dbReference>
<dbReference type="RefSeq" id="WP_090558533.1">
    <property type="nucleotide sequence ID" value="NZ_FNRA01000009.1"/>
</dbReference>
<dbReference type="STRING" id="425514.SAMN05443550_109191"/>
<sequence>MATERSNSILGSYRGKIGNVVLSDWNGTGTMRKTPEKQNKKKITQLQARQNKIFGMMNRFLKGAKTAINLGYQLPRKAKMTAYNAAVSYHLNQVTGKPDNPAPDFAKIKLSRPVNKTQQAWNPVLSAESEYKVTVKWELNPFPDMCTRLDDKVILVYYDTKINRFINFVNVAGRRDLSYTVNFIDWDEGHELHWYMFMASRDGKLVSETEYLGMITVKA</sequence>
<gene>
    <name evidence="1" type="ORF">SAMN05443550_109191</name>
</gene>
<proteinExistence type="predicted"/>
<evidence type="ECO:0000313" key="2">
    <source>
        <dbReference type="Proteomes" id="UP000198850"/>
    </source>
</evidence>
<dbReference type="EMBL" id="FNRA01000009">
    <property type="protein sequence ID" value="SEB06859.1"/>
    <property type="molecule type" value="Genomic_DNA"/>
</dbReference>
<protein>
    <submittedName>
        <fullName evidence="1">Uncharacterized protein</fullName>
    </submittedName>
</protein>
<reference evidence="1 2" key="1">
    <citation type="submission" date="2016-10" db="EMBL/GenBank/DDBJ databases">
        <authorList>
            <person name="de Groot N.N."/>
        </authorList>
    </citation>
    <scope>NUCLEOTIDE SEQUENCE [LARGE SCALE GENOMIC DNA]</scope>
    <source>
        <strain evidence="1 2">DSM 19033</strain>
    </source>
</reference>
<dbReference type="Pfam" id="PF19781">
    <property type="entry name" value="DUF6266"/>
    <property type="match status" value="1"/>
</dbReference>
<dbReference type="AlphaFoldDB" id="A0A1H4GB76"/>
<accession>A0A1H4GB76</accession>
<dbReference type="OrthoDB" id="768942at2"/>
<keyword evidence="2" id="KW-1185">Reference proteome</keyword>
<dbReference type="InterPro" id="IPR046233">
    <property type="entry name" value="DUF6266"/>
</dbReference>
<name>A0A1H4GB76_9SPHI</name>
<evidence type="ECO:0000313" key="1">
    <source>
        <dbReference type="EMBL" id="SEB06859.1"/>
    </source>
</evidence>
<organism evidence="1 2">
    <name type="scientific">Pedobacter hartonius</name>
    <dbReference type="NCBI Taxonomy" id="425514"/>
    <lineage>
        <taxon>Bacteria</taxon>
        <taxon>Pseudomonadati</taxon>
        <taxon>Bacteroidota</taxon>
        <taxon>Sphingobacteriia</taxon>
        <taxon>Sphingobacteriales</taxon>
        <taxon>Sphingobacteriaceae</taxon>
        <taxon>Pedobacter</taxon>
    </lineage>
</organism>